<dbReference type="NCBIfam" id="TIGR03798">
    <property type="entry name" value="leader_Nif11"/>
    <property type="match status" value="1"/>
</dbReference>
<accession>A0A1V2GYK6</accession>
<dbReference type="InterPro" id="IPR022516">
    <property type="entry name" value="CHP03798_Ocin"/>
</dbReference>
<comment type="caution">
    <text evidence="2">The sequence shown here is derived from an EMBL/GenBank/DDBJ whole genome shotgun (WGS) entry which is preliminary data.</text>
</comment>
<dbReference type="InterPro" id="IPR012903">
    <property type="entry name" value="Nif11"/>
</dbReference>
<feature type="domain" description="Nif11" evidence="1">
    <location>
        <begin position="1"/>
        <end position="50"/>
    </location>
</feature>
<dbReference type="RefSeq" id="WP_076959587.1">
    <property type="nucleotide sequence ID" value="NZ_MLCO01000265.1"/>
</dbReference>
<dbReference type="Proteomes" id="UP000188879">
    <property type="component" value="Unassembled WGS sequence"/>
</dbReference>
<reference evidence="2 3" key="1">
    <citation type="submission" date="2016-10" db="EMBL/GenBank/DDBJ databases">
        <title>Draft Genome sequence of Roseomonas sp. strain M3.</title>
        <authorList>
            <person name="Subhash Y."/>
            <person name="Lee S."/>
        </authorList>
    </citation>
    <scope>NUCLEOTIDE SEQUENCE [LARGE SCALE GENOMIC DNA]</scope>
    <source>
        <strain evidence="2 3">M3</strain>
    </source>
</reference>
<evidence type="ECO:0000313" key="3">
    <source>
        <dbReference type="Proteomes" id="UP000188879"/>
    </source>
</evidence>
<sequence>MSRAEIARFAQDIAQDPALRRALAEARPADAEATAALLRRHGYQVEARDLLAPHVLAEQGVLEDSALDRLQGGSAALFSRIFGGLFPSGQPAG</sequence>
<evidence type="ECO:0000313" key="2">
    <source>
        <dbReference type="EMBL" id="ONG47723.1"/>
    </source>
</evidence>
<dbReference type="AlphaFoldDB" id="A0A1V2GYK6"/>
<dbReference type="Pfam" id="PF07862">
    <property type="entry name" value="Nif11"/>
    <property type="match status" value="1"/>
</dbReference>
<dbReference type="EMBL" id="MLCO01000265">
    <property type="protein sequence ID" value="ONG47723.1"/>
    <property type="molecule type" value="Genomic_DNA"/>
</dbReference>
<keyword evidence="3" id="KW-1185">Reference proteome</keyword>
<evidence type="ECO:0000259" key="1">
    <source>
        <dbReference type="Pfam" id="PF07862"/>
    </source>
</evidence>
<proteinExistence type="predicted"/>
<organism evidence="2 3">
    <name type="scientific">Teichococcus deserti</name>
    <dbReference type="NCBI Taxonomy" id="1817963"/>
    <lineage>
        <taxon>Bacteria</taxon>
        <taxon>Pseudomonadati</taxon>
        <taxon>Pseudomonadota</taxon>
        <taxon>Alphaproteobacteria</taxon>
        <taxon>Acetobacterales</taxon>
        <taxon>Roseomonadaceae</taxon>
        <taxon>Roseomonas</taxon>
    </lineage>
</organism>
<gene>
    <name evidence="2" type="ORF">BKE38_22790</name>
</gene>
<protein>
    <recommendedName>
        <fullName evidence="1">Nif11 domain-containing protein</fullName>
    </recommendedName>
</protein>
<name>A0A1V2GYK6_9PROT</name>